<evidence type="ECO:0000256" key="1">
    <source>
        <dbReference type="ARBA" id="ARBA00004903"/>
    </source>
</evidence>
<name>A0A544T7B9_9BACI</name>
<dbReference type="InterPro" id="IPR024072">
    <property type="entry name" value="DHFR-like_dom_sf"/>
</dbReference>
<evidence type="ECO:0000259" key="10">
    <source>
        <dbReference type="PROSITE" id="PS51330"/>
    </source>
</evidence>
<evidence type="ECO:0000313" key="12">
    <source>
        <dbReference type="Proteomes" id="UP000318937"/>
    </source>
</evidence>
<dbReference type="OrthoDB" id="9804315at2"/>
<evidence type="ECO:0000256" key="7">
    <source>
        <dbReference type="ARBA" id="ARBA00025067"/>
    </source>
</evidence>
<comment type="pathway">
    <text evidence="1 8">Cofactor biosynthesis; tetrahydrofolate biosynthesis; 5,6,7,8-tetrahydrofolate from 7,8-dihydrofolate: step 1/1.</text>
</comment>
<keyword evidence="4 8" id="KW-0554">One-carbon metabolism</keyword>
<comment type="similarity">
    <text evidence="2 8 9">Belongs to the dihydrofolate reductase family.</text>
</comment>
<organism evidence="11 12">
    <name type="scientific">Psychrobacillus soli</name>
    <dbReference type="NCBI Taxonomy" id="1543965"/>
    <lineage>
        <taxon>Bacteria</taxon>
        <taxon>Bacillati</taxon>
        <taxon>Bacillota</taxon>
        <taxon>Bacilli</taxon>
        <taxon>Bacillales</taxon>
        <taxon>Bacillaceae</taxon>
        <taxon>Psychrobacillus</taxon>
    </lineage>
</organism>
<dbReference type="PRINTS" id="PR00070">
    <property type="entry name" value="DHFR"/>
</dbReference>
<gene>
    <name evidence="11" type="ORF">FG383_12545</name>
</gene>
<comment type="caution">
    <text evidence="11">The sequence shown here is derived from an EMBL/GenBank/DDBJ whole genome shotgun (WGS) entry which is preliminary data.</text>
</comment>
<dbReference type="PANTHER" id="PTHR48069:SF3">
    <property type="entry name" value="DIHYDROFOLATE REDUCTASE"/>
    <property type="match status" value="1"/>
</dbReference>
<dbReference type="FunFam" id="3.40.430.10:FF:000001">
    <property type="entry name" value="Dihydrofolate reductase"/>
    <property type="match status" value="1"/>
</dbReference>
<dbReference type="Pfam" id="PF00186">
    <property type="entry name" value="DHFR_1"/>
    <property type="match status" value="1"/>
</dbReference>
<evidence type="ECO:0000256" key="8">
    <source>
        <dbReference type="PIRNR" id="PIRNR000194"/>
    </source>
</evidence>
<dbReference type="PIRSF" id="PIRSF000194">
    <property type="entry name" value="DHFR"/>
    <property type="match status" value="1"/>
</dbReference>
<dbReference type="EC" id="1.5.1.3" evidence="3 8"/>
<dbReference type="AlphaFoldDB" id="A0A544T7B9"/>
<evidence type="ECO:0000256" key="4">
    <source>
        <dbReference type="ARBA" id="ARBA00022563"/>
    </source>
</evidence>
<dbReference type="GO" id="GO:0046655">
    <property type="term" value="P:folic acid metabolic process"/>
    <property type="evidence" value="ECO:0007669"/>
    <property type="project" value="TreeGrafter"/>
</dbReference>
<keyword evidence="6 8" id="KW-0560">Oxidoreductase</keyword>
<evidence type="ECO:0000256" key="3">
    <source>
        <dbReference type="ARBA" id="ARBA00012856"/>
    </source>
</evidence>
<dbReference type="PROSITE" id="PS00075">
    <property type="entry name" value="DHFR_1"/>
    <property type="match status" value="1"/>
</dbReference>
<evidence type="ECO:0000256" key="6">
    <source>
        <dbReference type="ARBA" id="ARBA00023002"/>
    </source>
</evidence>
<dbReference type="RefSeq" id="WP_142607734.1">
    <property type="nucleotide sequence ID" value="NZ_VDGG01000024.1"/>
</dbReference>
<dbReference type="InterPro" id="IPR001796">
    <property type="entry name" value="DHFR_dom"/>
</dbReference>
<dbReference type="InterPro" id="IPR012259">
    <property type="entry name" value="DHFR"/>
</dbReference>
<dbReference type="GO" id="GO:0046452">
    <property type="term" value="P:dihydrofolate metabolic process"/>
    <property type="evidence" value="ECO:0007669"/>
    <property type="project" value="TreeGrafter"/>
</dbReference>
<evidence type="ECO:0000256" key="9">
    <source>
        <dbReference type="RuleBase" id="RU004474"/>
    </source>
</evidence>
<comment type="function">
    <text evidence="7 8">Key enzyme in folate metabolism. Catalyzes an essential reaction for de novo glycine and purine synthesis, and for DNA precursor synthesis.</text>
</comment>
<dbReference type="GO" id="GO:0006730">
    <property type="term" value="P:one-carbon metabolic process"/>
    <property type="evidence" value="ECO:0007669"/>
    <property type="project" value="UniProtKB-KW"/>
</dbReference>
<evidence type="ECO:0000256" key="2">
    <source>
        <dbReference type="ARBA" id="ARBA00009539"/>
    </source>
</evidence>
<accession>A0A544T7B9</accession>
<evidence type="ECO:0000313" key="11">
    <source>
        <dbReference type="EMBL" id="TQR13352.1"/>
    </source>
</evidence>
<dbReference type="EMBL" id="VDGG01000024">
    <property type="protein sequence ID" value="TQR13352.1"/>
    <property type="molecule type" value="Genomic_DNA"/>
</dbReference>
<dbReference type="Gene3D" id="3.40.430.10">
    <property type="entry name" value="Dihydrofolate Reductase, subunit A"/>
    <property type="match status" value="1"/>
</dbReference>
<dbReference type="PROSITE" id="PS51330">
    <property type="entry name" value="DHFR_2"/>
    <property type="match status" value="1"/>
</dbReference>
<comment type="catalytic activity">
    <reaction evidence="8">
        <text>(6S)-5,6,7,8-tetrahydrofolate + NADP(+) = 7,8-dihydrofolate + NADPH + H(+)</text>
        <dbReference type="Rhea" id="RHEA:15009"/>
        <dbReference type="ChEBI" id="CHEBI:15378"/>
        <dbReference type="ChEBI" id="CHEBI:57451"/>
        <dbReference type="ChEBI" id="CHEBI:57453"/>
        <dbReference type="ChEBI" id="CHEBI:57783"/>
        <dbReference type="ChEBI" id="CHEBI:58349"/>
        <dbReference type="EC" id="1.5.1.3"/>
    </reaction>
</comment>
<dbReference type="UniPathway" id="UPA00077">
    <property type="reaction ID" value="UER00158"/>
</dbReference>
<dbReference type="GO" id="GO:0046654">
    <property type="term" value="P:tetrahydrofolate biosynthetic process"/>
    <property type="evidence" value="ECO:0007669"/>
    <property type="project" value="UniProtKB-UniPathway"/>
</dbReference>
<feature type="domain" description="DHFR" evidence="10">
    <location>
        <begin position="1"/>
        <end position="158"/>
    </location>
</feature>
<dbReference type="InterPro" id="IPR017925">
    <property type="entry name" value="DHFR_CS"/>
</dbReference>
<dbReference type="Proteomes" id="UP000318937">
    <property type="component" value="Unassembled WGS sequence"/>
</dbReference>
<evidence type="ECO:0000256" key="5">
    <source>
        <dbReference type="ARBA" id="ARBA00022857"/>
    </source>
</evidence>
<dbReference type="CDD" id="cd00209">
    <property type="entry name" value="DHFR"/>
    <property type="match status" value="1"/>
</dbReference>
<sequence>MISLIVAHDPNRVIGQENKMPWHIPGDLAYFKEKTMNKAIVMGRKTFESIGRILPGRKNIIITRNSSYKAEGADVVSNLTDAVALAKSFHEEVMIIGGEQIFRAILPKADRLYVTFIEQSFEGDTFFPPYGEEWVLVDTSEKLETAEGIQYAYLVYERKENL</sequence>
<keyword evidence="12" id="KW-1185">Reference proteome</keyword>
<dbReference type="PANTHER" id="PTHR48069">
    <property type="entry name" value="DIHYDROFOLATE REDUCTASE"/>
    <property type="match status" value="1"/>
</dbReference>
<reference evidence="11 12" key="1">
    <citation type="submission" date="2019-05" db="EMBL/GenBank/DDBJ databases">
        <title>Psychrobacillus vulpis sp. nov., a new species isolated from feces of a red fox that inhabits in The Tablas de Daimiel Natural Park, Albacete, Spain.</title>
        <authorList>
            <person name="Rodriguez M."/>
            <person name="Reina J.C."/>
            <person name="Bejar V."/>
            <person name="Llamas I."/>
        </authorList>
    </citation>
    <scope>NUCLEOTIDE SEQUENCE [LARGE SCALE GENOMIC DNA]</scope>
    <source>
        <strain evidence="11 12">NHI-2</strain>
    </source>
</reference>
<dbReference type="GO" id="GO:0005829">
    <property type="term" value="C:cytosol"/>
    <property type="evidence" value="ECO:0007669"/>
    <property type="project" value="TreeGrafter"/>
</dbReference>
<protein>
    <recommendedName>
        <fullName evidence="3 8">Dihydrofolate reductase</fullName>
        <ecNumber evidence="3 8">1.5.1.3</ecNumber>
    </recommendedName>
</protein>
<proteinExistence type="inferred from homology"/>
<dbReference type="SUPFAM" id="SSF53597">
    <property type="entry name" value="Dihydrofolate reductase-like"/>
    <property type="match status" value="1"/>
</dbReference>
<dbReference type="GO" id="GO:0070401">
    <property type="term" value="F:NADP+ binding"/>
    <property type="evidence" value="ECO:0007669"/>
    <property type="project" value="UniProtKB-ARBA"/>
</dbReference>
<dbReference type="GO" id="GO:0004146">
    <property type="term" value="F:dihydrofolate reductase activity"/>
    <property type="evidence" value="ECO:0007669"/>
    <property type="project" value="UniProtKB-EC"/>
</dbReference>
<keyword evidence="5 8" id="KW-0521">NADP</keyword>